<feature type="non-terminal residue" evidence="2">
    <location>
        <position position="259"/>
    </location>
</feature>
<dbReference type="Proteomes" id="UP000298327">
    <property type="component" value="Unassembled WGS sequence"/>
</dbReference>
<organism evidence="2 3">
    <name type="scientific">Dentipellis fragilis</name>
    <dbReference type="NCBI Taxonomy" id="205917"/>
    <lineage>
        <taxon>Eukaryota</taxon>
        <taxon>Fungi</taxon>
        <taxon>Dikarya</taxon>
        <taxon>Basidiomycota</taxon>
        <taxon>Agaricomycotina</taxon>
        <taxon>Agaricomycetes</taxon>
        <taxon>Russulales</taxon>
        <taxon>Hericiaceae</taxon>
        <taxon>Dentipellis</taxon>
    </lineage>
</organism>
<evidence type="ECO:0000256" key="1">
    <source>
        <dbReference type="SAM" id="MobiDB-lite"/>
    </source>
</evidence>
<sequence>MAVWLRHDTFSILVSRPARLAAARVVAGISFRPHPGCLSEWAPLPVYHSSAEKYPPRGLDCLVGSLPPSPGGIWRQSMPYASAAADFRAAKTASSAGVLTPLLGIKGFSASFLAIALMLVRGAVARPQADPSAVTTTEVPVTTTEVPVTTTEVPVTTTPTDTATTIFDSSSDSVTSPTDSVTSGTETSTSGTETSTSGTETSTSGTETSTSGTETSTSGTETSTSGTETSTSGTETPPLAPRLRRPVLKLPPLVRRLNV</sequence>
<accession>A0A4Y9Z8R5</accession>
<keyword evidence="3" id="KW-1185">Reference proteome</keyword>
<reference evidence="2 3" key="1">
    <citation type="submission" date="2019-02" db="EMBL/GenBank/DDBJ databases">
        <title>Genome sequencing of the rare red list fungi Dentipellis fragilis.</title>
        <authorList>
            <person name="Buettner E."/>
            <person name="Kellner H."/>
        </authorList>
    </citation>
    <scope>NUCLEOTIDE SEQUENCE [LARGE SCALE GENOMIC DNA]</scope>
    <source>
        <strain evidence="2 3">DSM 105465</strain>
    </source>
</reference>
<proteinExistence type="predicted"/>
<gene>
    <name evidence="2" type="ORF">EVG20_g1840</name>
</gene>
<dbReference type="EMBL" id="SEOQ01000063">
    <property type="protein sequence ID" value="TFY71165.1"/>
    <property type="molecule type" value="Genomic_DNA"/>
</dbReference>
<evidence type="ECO:0000313" key="2">
    <source>
        <dbReference type="EMBL" id="TFY71165.1"/>
    </source>
</evidence>
<feature type="region of interest" description="Disordered" evidence="1">
    <location>
        <begin position="147"/>
        <end position="259"/>
    </location>
</feature>
<evidence type="ECO:0000313" key="3">
    <source>
        <dbReference type="Proteomes" id="UP000298327"/>
    </source>
</evidence>
<dbReference type="AlphaFoldDB" id="A0A4Y9Z8R5"/>
<name>A0A4Y9Z8R5_9AGAM</name>
<protein>
    <submittedName>
        <fullName evidence="2">Uncharacterized protein</fullName>
    </submittedName>
</protein>
<comment type="caution">
    <text evidence="2">The sequence shown here is derived from an EMBL/GenBank/DDBJ whole genome shotgun (WGS) entry which is preliminary data.</text>
</comment>
<feature type="compositionally biased region" description="Low complexity" evidence="1">
    <location>
        <begin position="147"/>
        <end position="237"/>
    </location>
</feature>
<feature type="compositionally biased region" description="Low complexity" evidence="1">
    <location>
        <begin position="248"/>
        <end position="259"/>
    </location>
</feature>